<dbReference type="Pfam" id="PF04082">
    <property type="entry name" value="Fungal_trans"/>
    <property type="match status" value="1"/>
</dbReference>
<evidence type="ECO:0000259" key="3">
    <source>
        <dbReference type="SMART" id="SM00906"/>
    </source>
</evidence>
<dbReference type="InterPro" id="IPR007219">
    <property type="entry name" value="XnlR_reg_dom"/>
</dbReference>
<proteinExistence type="predicted"/>
<feature type="region of interest" description="Disordered" evidence="2">
    <location>
        <begin position="38"/>
        <end position="75"/>
    </location>
</feature>
<feature type="region of interest" description="Disordered" evidence="2">
    <location>
        <begin position="646"/>
        <end position="683"/>
    </location>
</feature>
<protein>
    <submittedName>
        <fullName evidence="4">Fungal-specific transcription factor domain-containing protein</fullName>
    </submittedName>
</protein>
<dbReference type="Proteomes" id="UP000800096">
    <property type="component" value="Unassembled WGS sequence"/>
</dbReference>
<evidence type="ECO:0000313" key="5">
    <source>
        <dbReference type="Proteomes" id="UP000800096"/>
    </source>
</evidence>
<reference evidence="4" key="1">
    <citation type="journal article" date="2020" name="Stud. Mycol.">
        <title>101 Dothideomycetes genomes: a test case for predicting lifestyles and emergence of pathogens.</title>
        <authorList>
            <person name="Haridas S."/>
            <person name="Albert R."/>
            <person name="Binder M."/>
            <person name="Bloem J."/>
            <person name="Labutti K."/>
            <person name="Salamov A."/>
            <person name="Andreopoulos B."/>
            <person name="Baker S."/>
            <person name="Barry K."/>
            <person name="Bills G."/>
            <person name="Bluhm B."/>
            <person name="Cannon C."/>
            <person name="Castanera R."/>
            <person name="Culley D."/>
            <person name="Daum C."/>
            <person name="Ezra D."/>
            <person name="Gonzalez J."/>
            <person name="Henrissat B."/>
            <person name="Kuo A."/>
            <person name="Liang C."/>
            <person name="Lipzen A."/>
            <person name="Lutzoni F."/>
            <person name="Magnuson J."/>
            <person name="Mondo S."/>
            <person name="Nolan M."/>
            <person name="Ohm R."/>
            <person name="Pangilinan J."/>
            <person name="Park H.-J."/>
            <person name="Ramirez L."/>
            <person name="Alfaro M."/>
            <person name="Sun H."/>
            <person name="Tritt A."/>
            <person name="Yoshinaga Y."/>
            <person name="Zwiers L.-H."/>
            <person name="Turgeon B."/>
            <person name="Goodwin S."/>
            <person name="Spatafora J."/>
            <person name="Crous P."/>
            <person name="Grigoriev I."/>
        </authorList>
    </citation>
    <scope>NUCLEOTIDE SEQUENCE</scope>
    <source>
        <strain evidence="4">HMLAC05119</strain>
    </source>
</reference>
<evidence type="ECO:0000256" key="2">
    <source>
        <dbReference type="SAM" id="MobiDB-lite"/>
    </source>
</evidence>
<evidence type="ECO:0000256" key="1">
    <source>
        <dbReference type="ARBA" id="ARBA00023242"/>
    </source>
</evidence>
<evidence type="ECO:0000313" key="4">
    <source>
        <dbReference type="EMBL" id="KAF1913756.1"/>
    </source>
</evidence>
<dbReference type="EMBL" id="ML979138">
    <property type="protein sequence ID" value="KAF1913756.1"/>
    <property type="molecule type" value="Genomic_DNA"/>
</dbReference>
<organism evidence="4 5">
    <name type="scientific">Ampelomyces quisqualis</name>
    <name type="common">Powdery mildew agent</name>
    <dbReference type="NCBI Taxonomy" id="50730"/>
    <lineage>
        <taxon>Eukaryota</taxon>
        <taxon>Fungi</taxon>
        <taxon>Dikarya</taxon>
        <taxon>Ascomycota</taxon>
        <taxon>Pezizomycotina</taxon>
        <taxon>Dothideomycetes</taxon>
        <taxon>Pleosporomycetidae</taxon>
        <taxon>Pleosporales</taxon>
        <taxon>Pleosporineae</taxon>
        <taxon>Phaeosphaeriaceae</taxon>
        <taxon>Ampelomyces</taxon>
    </lineage>
</organism>
<dbReference type="SMART" id="SM00906">
    <property type="entry name" value="Fungal_trans"/>
    <property type="match status" value="1"/>
</dbReference>
<accession>A0A6A5QGB0</accession>
<gene>
    <name evidence="4" type="ORF">BDU57DRAFT_520758</name>
</gene>
<dbReference type="GO" id="GO:0008270">
    <property type="term" value="F:zinc ion binding"/>
    <property type="evidence" value="ECO:0007669"/>
    <property type="project" value="InterPro"/>
</dbReference>
<dbReference type="OrthoDB" id="424974at2759"/>
<feature type="domain" description="Xylanolytic transcriptional activator regulatory" evidence="3">
    <location>
        <begin position="297"/>
        <end position="372"/>
    </location>
</feature>
<sequence>MIQLLQDLRAQLSDGAQSRVDELLASVVEDVADATESLQKLPDKDGEADAEQEEEQADADGSAEVGGSIGPDTLDEDLMRDEVARATGFVGKASDVQWFRKLQTHHHNIRENADPYEPPGQHAEAATEHFASSRRRQADAPLPNLIYTRSASFFLDDECLEVDLDSDPFELPSFDEAERLLQIYMRSCYNFFPLLGKKAFTRQFYHYYAAQRRGEPYNLTQSWQAQLNAVFAIGAVYHNLTMAEGRENECDHSIYHSRAWALVLKDRLWFAHPNLPQMQISGLLSFYYLCTGHINRSWVLSGMAVRFGYALGMYIRNEDRSLGAADKEILSRIWWGHCSLESLLATITGRPSIAFRQGCTVPCPLPLSTEEIEDHIIESRFGVVSSSWRASDPLPGPSILPVRLDSGKLPANLEPANSGSYLKNVIQLSEVTQSALRLYTAGMSGLPWHDVQEQIVRLTEDLNIWAKSLPEGFNFFKYGSFAPQAYERERNTLDILYHGTLILITRPCLCRLDRRTPNQGARSSEINQRSAITCVEAAKAVARLLPDNPENAIAKLYEITPWWTLVHTIMQSLIVLLLELSYETIQLPHDRREIMASLKKLVRWIRAMSFNNQMAQRAYVLVMNLLRELAATARMDFTDLLQEDSSGTAAAEAQASSPSHSRRFSSSHSADERSTPGLPPTELPARAQHLYSRSISDPQQVQLMDHTLYSQSRQETDSSYGAYHDSWSASEASLPGLFFTKFDEQNPLPGFGSKDHDMLASE</sequence>
<dbReference type="GO" id="GO:0003677">
    <property type="term" value="F:DNA binding"/>
    <property type="evidence" value="ECO:0007669"/>
    <property type="project" value="InterPro"/>
</dbReference>
<dbReference type="PANTHER" id="PTHR47654">
    <property type="entry name" value="ZN(II)2CYS6 TRANSCRIPTION FACTOR (EUROFUNG)-RELATED"/>
    <property type="match status" value="1"/>
</dbReference>
<name>A0A6A5QGB0_AMPQU</name>
<feature type="compositionally biased region" description="Acidic residues" evidence="2">
    <location>
        <begin position="48"/>
        <end position="58"/>
    </location>
</feature>
<keyword evidence="1" id="KW-0539">Nucleus</keyword>
<keyword evidence="5" id="KW-1185">Reference proteome</keyword>
<dbReference type="GO" id="GO:0006351">
    <property type="term" value="P:DNA-templated transcription"/>
    <property type="evidence" value="ECO:0007669"/>
    <property type="project" value="InterPro"/>
</dbReference>
<dbReference type="InterPro" id="IPR053230">
    <property type="entry name" value="Trans_reg_galc"/>
</dbReference>
<dbReference type="CDD" id="cd12148">
    <property type="entry name" value="fungal_TF_MHR"/>
    <property type="match status" value="1"/>
</dbReference>
<dbReference type="PANTHER" id="PTHR47654:SF5">
    <property type="entry name" value="TRANSCRIPTION FACTOR DOMAIN-CONTAINING PROTEIN"/>
    <property type="match status" value="1"/>
</dbReference>
<dbReference type="AlphaFoldDB" id="A0A6A5QGB0"/>